<evidence type="ECO:0000259" key="3">
    <source>
        <dbReference type="Pfam" id="PF02737"/>
    </source>
</evidence>
<sequence>IPVTLLDLKTEISEKARDKIFKSKPPLLFDKSKVKNIEIGNINDHFDTVKKADWIVEAVVERIDIKQALYKKIFKIRKKESIVSSNTSTIPLKVLSQNLSKEDKKDFCITHFFNPVRYMDLLEIVKNEFTDKEKINFLKIFCESLLGKGVILCNDTPGFLGNRVGVYAMQVAMTEALKMKLSIEEADSIFARPMGIPKTGVFGLYDLIGIDLMSDVLKSFIKELPKTDEFHLVAQEIPLINKLITTGYTGRKGKGGFYRINKSSGKKTLEALNLETGQYSPARKINIQSDKVDLKELINRDDQYGKYAWSVLSKIIKYAS</sequence>
<dbReference type="GO" id="GO:0016616">
    <property type="term" value="F:oxidoreductase activity, acting on the CH-OH group of donors, NAD or NADP as acceptor"/>
    <property type="evidence" value="ECO:0007669"/>
    <property type="project" value="InterPro"/>
</dbReference>
<dbReference type="PANTHER" id="PTHR48075">
    <property type="entry name" value="3-HYDROXYACYL-COA DEHYDROGENASE FAMILY PROTEIN"/>
    <property type="match status" value="1"/>
</dbReference>
<dbReference type="Pfam" id="PF00725">
    <property type="entry name" value="3HCDH"/>
    <property type="match status" value="1"/>
</dbReference>
<dbReference type="Gene3D" id="3.40.50.720">
    <property type="entry name" value="NAD(P)-binding Rossmann-like Domain"/>
    <property type="match status" value="1"/>
</dbReference>
<dbReference type="InterPro" id="IPR006108">
    <property type="entry name" value="3HC_DH_C"/>
</dbReference>
<accession>A0A382RM04</accession>
<keyword evidence="1" id="KW-0560">Oxidoreductase</keyword>
<dbReference type="InterPro" id="IPR036291">
    <property type="entry name" value="NAD(P)-bd_dom_sf"/>
</dbReference>
<protein>
    <recommendedName>
        <fullName evidence="5">3-hydroxyacyl-CoA dehydrogenase NAD binding domain-containing protein</fullName>
    </recommendedName>
</protein>
<dbReference type="Gene3D" id="1.10.1040.50">
    <property type="match status" value="1"/>
</dbReference>
<organism evidence="4">
    <name type="scientific">marine metagenome</name>
    <dbReference type="NCBI Taxonomy" id="408172"/>
    <lineage>
        <taxon>unclassified sequences</taxon>
        <taxon>metagenomes</taxon>
        <taxon>ecological metagenomes</taxon>
    </lineage>
</organism>
<reference evidence="4" key="1">
    <citation type="submission" date="2018-05" db="EMBL/GenBank/DDBJ databases">
        <authorList>
            <person name="Lanie J.A."/>
            <person name="Ng W.-L."/>
            <person name="Kazmierczak K.M."/>
            <person name="Andrzejewski T.M."/>
            <person name="Davidsen T.M."/>
            <person name="Wayne K.J."/>
            <person name="Tettelin H."/>
            <person name="Glass J.I."/>
            <person name="Rusch D."/>
            <person name="Podicherti R."/>
            <person name="Tsui H.-C.T."/>
            <person name="Winkler M.E."/>
        </authorList>
    </citation>
    <scope>NUCLEOTIDE SEQUENCE</scope>
</reference>
<feature type="non-terminal residue" evidence="4">
    <location>
        <position position="320"/>
    </location>
</feature>
<dbReference type="PANTHER" id="PTHR48075:SF7">
    <property type="entry name" value="3-HYDROXYACYL-COA DEHYDROGENASE-RELATED"/>
    <property type="match status" value="1"/>
</dbReference>
<evidence type="ECO:0008006" key="5">
    <source>
        <dbReference type="Google" id="ProtNLM"/>
    </source>
</evidence>
<dbReference type="InterPro" id="IPR006176">
    <property type="entry name" value="3-OHacyl-CoA_DH_NAD-bd"/>
</dbReference>
<dbReference type="GO" id="GO:0006631">
    <property type="term" value="P:fatty acid metabolic process"/>
    <property type="evidence" value="ECO:0007669"/>
    <property type="project" value="InterPro"/>
</dbReference>
<dbReference type="PIRSF" id="PIRSF000105">
    <property type="entry name" value="HCDH"/>
    <property type="match status" value="1"/>
</dbReference>
<feature type="domain" description="3-hydroxyacyl-CoA dehydrogenase NAD binding" evidence="3">
    <location>
        <begin position="1"/>
        <end position="156"/>
    </location>
</feature>
<feature type="domain" description="3-hydroxyacyl-CoA dehydrogenase C-terminal" evidence="2">
    <location>
        <begin position="158"/>
        <end position="259"/>
    </location>
</feature>
<dbReference type="EMBL" id="UINC01122558">
    <property type="protein sequence ID" value="SVC98440.1"/>
    <property type="molecule type" value="Genomic_DNA"/>
</dbReference>
<name>A0A382RM04_9ZZZZ</name>
<dbReference type="InterPro" id="IPR022694">
    <property type="entry name" value="3-OHacyl-CoA_DH"/>
</dbReference>
<feature type="non-terminal residue" evidence="4">
    <location>
        <position position="1"/>
    </location>
</feature>
<dbReference type="InterPro" id="IPR008927">
    <property type="entry name" value="6-PGluconate_DH-like_C_sf"/>
</dbReference>
<dbReference type="GO" id="GO:0070403">
    <property type="term" value="F:NAD+ binding"/>
    <property type="evidence" value="ECO:0007669"/>
    <property type="project" value="InterPro"/>
</dbReference>
<dbReference type="AlphaFoldDB" id="A0A382RM04"/>
<dbReference type="Pfam" id="PF02737">
    <property type="entry name" value="3HCDH_N"/>
    <property type="match status" value="1"/>
</dbReference>
<proteinExistence type="predicted"/>
<dbReference type="SUPFAM" id="SSF48179">
    <property type="entry name" value="6-phosphogluconate dehydrogenase C-terminal domain-like"/>
    <property type="match status" value="1"/>
</dbReference>
<evidence type="ECO:0000313" key="4">
    <source>
        <dbReference type="EMBL" id="SVC98440.1"/>
    </source>
</evidence>
<dbReference type="SUPFAM" id="SSF51735">
    <property type="entry name" value="NAD(P)-binding Rossmann-fold domains"/>
    <property type="match status" value="1"/>
</dbReference>
<evidence type="ECO:0000259" key="2">
    <source>
        <dbReference type="Pfam" id="PF00725"/>
    </source>
</evidence>
<evidence type="ECO:0000256" key="1">
    <source>
        <dbReference type="ARBA" id="ARBA00023002"/>
    </source>
</evidence>
<gene>
    <name evidence="4" type="ORF">METZ01_LOCUS351294</name>
</gene>